<dbReference type="PROSITE" id="PS51898">
    <property type="entry name" value="TYR_RECOMBINASE"/>
    <property type="match status" value="1"/>
</dbReference>
<dbReference type="EMBL" id="JABEQG010000001">
    <property type="protein sequence ID" value="MBB2154787.1"/>
    <property type="molecule type" value="Genomic_DNA"/>
</dbReference>
<comment type="caution">
    <text evidence="6">The sequence shown here is derived from an EMBL/GenBank/DDBJ whole genome shotgun (WGS) entry which is preliminary data.</text>
</comment>
<dbReference type="RefSeq" id="WP_183115213.1">
    <property type="nucleotide sequence ID" value="NZ_JABEQG010000001.1"/>
</dbReference>
<proteinExistence type="predicted"/>
<name>A0A7W4I3F0_GLUDI</name>
<dbReference type="PANTHER" id="PTHR30349:SF94">
    <property type="entry name" value="INTEGRASE_RECOMBINASE HI_1414-RELATED"/>
    <property type="match status" value="1"/>
</dbReference>
<feature type="domain" description="Tyr recombinase" evidence="5">
    <location>
        <begin position="191"/>
        <end position="380"/>
    </location>
</feature>
<dbReference type="InterPro" id="IPR050090">
    <property type="entry name" value="Tyrosine_recombinase_XerCD"/>
</dbReference>
<evidence type="ECO:0000256" key="4">
    <source>
        <dbReference type="SAM" id="MobiDB-lite"/>
    </source>
</evidence>
<keyword evidence="1" id="KW-0229">DNA integration</keyword>
<dbReference type="SUPFAM" id="SSF56349">
    <property type="entry name" value="DNA breaking-rejoining enzymes"/>
    <property type="match status" value="1"/>
</dbReference>
<dbReference type="Gene3D" id="1.10.150.130">
    <property type="match status" value="1"/>
</dbReference>
<dbReference type="InterPro" id="IPR010998">
    <property type="entry name" value="Integrase_recombinase_N"/>
</dbReference>
<dbReference type="InterPro" id="IPR013762">
    <property type="entry name" value="Integrase-like_cat_sf"/>
</dbReference>
<dbReference type="GO" id="GO:0003677">
    <property type="term" value="F:DNA binding"/>
    <property type="evidence" value="ECO:0007669"/>
    <property type="project" value="UniProtKB-KW"/>
</dbReference>
<evidence type="ECO:0000313" key="6">
    <source>
        <dbReference type="EMBL" id="MBB2154787.1"/>
    </source>
</evidence>
<organism evidence="6 7">
    <name type="scientific">Gluconacetobacter diazotrophicus</name>
    <name type="common">Acetobacter diazotrophicus</name>
    <dbReference type="NCBI Taxonomy" id="33996"/>
    <lineage>
        <taxon>Bacteria</taxon>
        <taxon>Pseudomonadati</taxon>
        <taxon>Pseudomonadota</taxon>
        <taxon>Alphaproteobacteria</taxon>
        <taxon>Acetobacterales</taxon>
        <taxon>Acetobacteraceae</taxon>
        <taxon>Gluconacetobacter</taxon>
    </lineage>
</organism>
<dbReference type="GO" id="GO:0015074">
    <property type="term" value="P:DNA integration"/>
    <property type="evidence" value="ECO:0007669"/>
    <property type="project" value="UniProtKB-KW"/>
</dbReference>
<evidence type="ECO:0000256" key="1">
    <source>
        <dbReference type="ARBA" id="ARBA00022908"/>
    </source>
</evidence>
<keyword evidence="2" id="KW-0238">DNA-binding</keyword>
<dbReference type="AlphaFoldDB" id="A0A7W4I3F0"/>
<feature type="region of interest" description="Disordered" evidence="4">
    <location>
        <begin position="179"/>
        <end position="198"/>
    </location>
</feature>
<evidence type="ECO:0000256" key="2">
    <source>
        <dbReference type="ARBA" id="ARBA00023125"/>
    </source>
</evidence>
<evidence type="ECO:0000256" key="3">
    <source>
        <dbReference type="ARBA" id="ARBA00023172"/>
    </source>
</evidence>
<sequence length="395" mass="44264">MVDDAATQRGGTVSGRIDPATGKPLPKGVSYRGPKQYMARKVVNDRRVQQTFSTAAAARRWLTETAAKVELGQFTDTSALDRQTIGDLVSRYAAECMQGRGADLTGHMPAILRDPDLPGVRLSRFAPADVRGWRDRMMAADYAPATVVKRMNLLASVIQHAISEWDVAIVNHASGRVVKRPDGADKKRNRRLDGGADEDGRTEFDRLIRVMESSPHPDDVWLIRWSIEQGTRRGEAMGLRWCDVDIDHRFIRLGGESGRTKTHKHQEEHGPEVRPLTPGARRLLLEKLATYEEPPESNNKVFSVGTEAAFSVRYGRMVKQAGLHNLTFHDLRHEATSRLARLLPNPLDLKRVTGHRDLKSLDRYYQPVPESISKQIEEAERLAGIIAAEEDDDDE</sequence>
<dbReference type="InterPro" id="IPR011010">
    <property type="entry name" value="DNA_brk_join_enz"/>
</dbReference>
<dbReference type="CDD" id="cd00796">
    <property type="entry name" value="INT_Rci_Hp1_C"/>
    <property type="match status" value="1"/>
</dbReference>
<dbReference type="InterPro" id="IPR002104">
    <property type="entry name" value="Integrase_catalytic"/>
</dbReference>
<dbReference type="PANTHER" id="PTHR30349">
    <property type="entry name" value="PHAGE INTEGRASE-RELATED"/>
    <property type="match status" value="1"/>
</dbReference>
<dbReference type="Proteomes" id="UP000550787">
    <property type="component" value="Unassembled WGS sequence"/>
</dbReference>
<evidence type="ECO:0000313" key="7">
    <source>
        <dbReference type="Proteomes" id="UP000550787"/>
    </source>
</evidence>
<gene>
    <name evidence="6" type="ORF">HLH33_00435</name>
</gene>
<dbReference type="Gene3D" id="1.10.443.10">
    <property type="entry name" value="Intergrase catalytic core"/>
    <property type="match status" value="1"/>
</dbReference>
<dbReference type="GO" id="GO:0006310">
    <property type="term" value="P:DNA recombination"/>
    <property type="evidence" value="ECO:0007669"/>
    <property type="project" value="UniProtKB-KW"/>
</dbReference>
<reference evidence="6 7" key="1">
    <citation type="submission" date="2020-04" db="EMBL/GenBank/DDBJ databases">
        <title>Description of novel Gluconacetobacter.</title>
        <authorList>
            <person name="Sombolestani A."/>
        </authorList>
    </citation>
    <scope>NUCLEOTIDE SEQUENCE [LARGE SCALE GENOMIC DNA]</scope>
    <source>
        <strain evidence="6 7">LMG 7603</strain>
    </source>
</reference>
<protein>
    <submittedName>
        <fullName evidence="6">Site-specific integrase</fullName>
    </submittedName>
</protein>
<accession>A0A7W4I3F0</accession>
<feature type="region of interest" description="Disordered" evidence="4">
    <location>
        <begin position="1"/>
        <end position="31"/>
    </location>
</feature>
<evidence type="ECO:0000259" key="5">
    <source>
        <dbReference type="PROSITE" id="PS51898"/>
    </source>
</evidence>
<keyword evidence="3" id="KW-0233">DNA recombination</keyword>
<dbReference type="Pfam" id="PF00589">
    <property type="entry name" value="Phage_integrase"/>
    <property type="match status" value="1"/>
</dbReference>